<name>A0A7M1SYI6_9MICO</name>
<evidence type="ECO:0000313" key="3">
    <source>
        <dbReference type="Proteomes" id="UP000593758"/>
    </source>
</evidence>
<feature type="transmembrane region" description="Helical" evidence="1">
    <location>
        <begin position="133"/>
        <end position="150"/>
    </location>
</feature>
<accession>A0A7M1SYI6</accession>
<dbReference type="InterPro" id="IPR009339">
    <property type="entry name" value="DUF998"/>
</dbReference>
<keyword evidence="3" id="KW-1185">Reference proteome</keyword>
<proteinExistence type="predicted"/>
<keyword evidence="1" id="KW-0472">Membrane</keyword>
<protein>
    <submittedName>
        <fullName evidence="2">DUF998 domain-containing protein</fullName>
    </submittedName>
</protein>
<feature type="transmembrane region" description="Helical" evidence="1">
    <location>
        <begin position="101"/>
        <end position="121"/>
    </location>
</feature>
<organism evidence="2 3">
    <name type="scientific">Ruania alkalisoli</name>
    <dbReference type="NCBI Taxonomy" id="2779775"/>
    <lineage>
        <taxon>Bacteria</taxon>
        <taxon>Bacillati</taxon>
        <taxon>Actinomycetota</taxon>
        <taxon>Actinomycetes</taxon>
        <taxon>Micrococcales</taxon>
        <taxon>Ruaniaceae</taxon>
        <taxon>Ruania</taxon>
    </lineage>
</organism>
<dbReference type="Pfam" id="PF06197">
    <property type="entry name" value="DUF998"/>
    <property type="match status" value="1"/>
</dbReference>
<dbReference type="Proteomes" id="UP000593758">
    <property type="component" value="Chromosome"/>
</dbReference>
<feature type="transmembrane region" description="Helical" evidence="1">
    <location>
        <begin position="60"/>
        <end position="80"/>
    </location>
</feature>
<evidence type="ECO:0000313" key="2">
    <source>
        <dbReference type="EMBL" id="QOR72636.1"/>
    </source>
</evidence>
<sequence length="183" mass="18947">MIVFTADGWTRPGYRPRYHPVSALSLGRRGWIQKANFIVCGAGVAVGSLALLGANVLLTVAIAVFGLALVASGVFTMDPMRGYPAGTPAGDPSTFSRQHRLHDCAGVVVFAAVPIAAVIAALTPELGGGSLRLHSAVAAAASTAGFLVFGQAWEQDSPHAGLWQRLTILLGWSWVAVLLAASS</sequence>
<keyword evidence="1" id="KW-1133">Transmembrane helix</keyword>
<feature type="transmembrane region" description="Helical" evidence="1">
    <location>
        <begin position="162"/>
        <end position="181"/>
    </location>
</feature>
<dbReference type="AlphaFoldDB" id="A0A7M1SYI6"/>
<gene>
    <name evidence="2" type="ORF">IM660_06790</name>
</gene>
<dbReference type="KEGG" id="halt:IM660_06790"/>
<reference evidence="2 3" key="1">
    <citation type="submission" date="2020-10" db="EMBL/GenBank/DDBJ databases">
        <title>Haloactinobacterium sp. RN3S43, a bacterium isolated from saline soil.</title>
        <authorList>
            <person name="Sun J.-Q."/>
        </authorList>
    </citation>
    <scope>NUCLEOTIDE SEQUENCE [LARGE SCALE GENOMIC DNA]</scope>
    <source>
        <strain evidence="2 3">RN3S43</strain>
    </source>
</reference>
<evidence type="ECO:0000256" key="1">
    <source>
        <dbReference type="SAM" id="Phobius"/>
    </source>
</evidence>
<feature type="transmembrane region" description="Helical" evidence="1">
    <location>
        <begin position="35"/>
        <end position="54"/>
    </location>
</feature>
<dbReference type="EMBL" id="CP063169">
    <property type="protein sequence ID" value="QOR72636.1"/>
    <property type="molecule type" value="Genomic_DNA"/>
</dbReference>
<keyword evidence="1" id="KW-0812">Transmembrane</keyword>